<evidence type="ECO:0000313" key="2">
    <source>
        <dbReference type="Proteomes" id="UP000703269"/>
    </source>
</evidence>
<accession>A0A9P3GKN7</accession>
<protein>
    <submittedName>
        <fullName evidence="1">Uncharacterized protein</fullName>
    </submittedName>
</protein>
<organism evidence="1 2">
    <name type="scientific">Phanerochaete sordida</name>
    <dbReference type="NCBI Taxonomy" id="48140"/>
    <lineage>
        <taxon>Eukaryota</taxon>
        <taxon>Fungi</taxon>
        <taxon>Dikarya</taxon>
        <taxon>Basidiomycota</taxon>
        <taxon>Agaricomycotina</taxon>
        <taxon>Agaricomycetes</taxon>
        <taxon>Polyporales</taxon>
        <taxon>Phanerochaetaceae</taxon>
        <taxon>Phanerochaete</taxon>
    </lineage>
</organism>
<comment type="caution">
    <text evidence="1">The sequence shown here is derived from an EMBL/GenBank/DDBJ whole genome shotgun (WGS) entry which is preliminary data.</text>
</comment>
<keyword evidence="2" id="KW-1185">Reference proteome</keyword>
<name>A0A9P3GKN7_9APHY</name>
<sequence length="433" mass="49458">MPTLETISTELVHNIYDFTPDLKAAAKLSGTCGRLRDCALSHRTFYSRLAFTLDKEESRVTDFTACFNKSMVSLRNKVVELIIVGHNSYCPGMNIHDQPTLSAATIHRLLEPFPEVHTLDLVSVTWERQGQDAAPTPTKITTVNVADLLFANNSNESFYAMVHDMPLLSTLRMGCYQRVPSARRSSEVMCRGTVTHLELHNDLAASVYAPWYHSAMSHIPMYSALRDLRVFELRPAEYPLLATLLRSTKRTLQALELSLEDHVQESYITFPVPTLPLANCTNLTYVDLHLPFFGLAPTELISWRHEYVARTLRNLPSSMRALTLTCRWLGHAMDFEEMDEVPDGEEKLLFTMALREINWYSWFKTSRAMLGLRLLTVRIEAGGSTDIMEWERPHAEEILQYRDGLAARCRLVLMWSPRRQWALGLDLVPRHSS</sequence>
<dbReference type="Proteomes" id="UP000703269">
    <property type="component" value="Unassembled WGS sequence"/>
</dbReference>
<evidence type="ECO:0000313" key="1">
    <source>
        <dbReference type="EMBL" id="GJE96741.1"/>
    </source>
</evidence>
<gene>
    <name evidence="1" type="ORF">PsYK624_129470</name>
</gene>
<proteinExistence type="predicted"/>
<dbReference type="EMBL" id="BPQB01000063">
    <property type="protein sequence ID" value="GJE96741.1"/>
    <property type="molecule type" value="Genomic_DNA"/>
</dbReference>
<dbReference type="AlphaFoldDB" id="A0A9P3GKN7"/>
<reference evidence="1 2" key="1">
    <citation type="submission" date="2021-08" db="EMBL/GenBank/DDBJ databases">
        <title>Draft Genome Sequence of Phanerochaete sordida strain YK-624.</title>
        <authorList>
            <person name="Mori T."/>
            <person name="Dohra H."/>
            <person name="Suzuki T."/>
            <person name="Kawagishi H."/>
            <person name="Hirai H."/>
        </authorList>
    </citation>
    <scope>NUCLEOTIDE SEQUENCE [LARGE SCALE GENOMIC DNA]</scope>
    <source>
        <strain evidence="1 2">YK-624</strain>
    </source>
</reference>